<dbReference type="OrthoDB" id="9789996at2"/>
<dbReference type="STRING" id="126673.AWC01_01195"/>
<dbReference type="Proteomes" id="UP000193564">
    <property type="component" value="Unassembled WGS sequence"/>
</dbReference>
<reference evidence="4 5" key="1">
    <citation type="submission" date="2016-01" db="EMBL/GenBank/DDBJ databases">
        <title>The new phylogeny of the genus Mycobacterium.</title>
        <authorList>
            <person name="Tarcisio F."/>
            <person name="Conor M."/>
            <person name="Antonella G."/>
            <person name="Elisabetta G."/>
            <person name="Giulia F.S."/>
            <person name="Sara T."/>
            <person name="Anna F."/>
            <person name="Clotilde B."/>
            <person name="Roberto B."/>
            <person name="Veronica D.S."/>
            <person name="Fabio R."/>
            <person name="Monica P."/>
            <person name="Olivier J."/>
            <person name="Enrico T."/>
            <person name="Nicola S."/>
        </authorList>
    </citation>
    <scope>NUCLEOTIDE SEQUENCE [LARGE SCALE GENOMIC DNA]</scope>
    <source>
        <strain evidence="4 5">DSM 44339</strain>
    </source>
</reference>
<evidence type="ECO:0000313" key="5">
    <source>
        <dbReference type="Proteomes" id="UP000193564"/>
    </source>
</evidence>
<dbReference type="AlphaFoldDB" id="A0A1X1TM44"/>
<name>A0A1X1TM44_9MYCO</name>
<evidence type="ECO:0000313" key="4">
    <source>
        <dbReference type="EMBL" id="ORV45647.1"/>
    </source>
</evidence>
<evidence type="ECO:0000259" key="2">
    <source>
        <dbReference type="Pfam" id="PF10335"/>
    </source>
</evidence>
<dbReference type="KEGG" id="mdr:MDOR_08020"/>
<evidence type="ECO:0000313" key="6">
    <source>
        <dbReference type="Proteomes" id="UP000467201"/>
    </source>
</evidence>
<feature type="domain" description="Protein-PII uridylyltransferase N-terminal" evidence="1">
    <location>
        <begin position="38"/>
        <end position="161"/>
    </location>
</feature>
<gene>
    <name evidence="4" type="ORF">AWC01_01195</name>
    <name evidence="3" type="ORF">MDOR_08020</name>
</gene>
<protein>
    <recommendedName>
        <fullName evidence="7">DUF294 domain-containing protein</fullName>
    </recommendedName>
</protein>
<accession>A0A1X1TM44</accession>
<dbReference type="RefSeq" id="WP_085187130.1">
    <property type="nucleotide sequence ID" value="NZ_AP022605.1"/>
</dbReference>
<dbReference type="InterPro" id="IPR018821">
    <property type="entry name" value="DUF294_put_nucleoTrafse_sb-bd"/>
</dbReference>
<evidence type="ECO:0000259" key="1">
    <source>
        <dbReference type="Pfam" id="PF03445"/>
    </source>
</evidence>
<dbReference type="InterPro" id="IPR005105">
    <property type="entry name" value="GlnD_Uridyltrans_N"/>
</dbReference>
<dbReference type="Pfam" id="PF10335">
    <property type="entry name" value="DUF294_C"/>
    <property type="match status" value="1"/>
</dbReference>
<sequence>MSSVPPSRPDIAARIARVDAAADDEQLRAAIDRAQAAILAERRASATALATAWSTVLLRGVAAGVRLAAGAADWTWYASGSAARGEAVPRSDVETMVVLGDTVGPDEKSSYLSRAADVHNLLERCGIQGDANGVLASRPRFCRRARGWTQGIEQWTAEPQKDRGVVMTGLLADSTALPGPRVLPEDALRAKVVTAAVQSYPVRQAMLRDATAVRASVPSPLRLFARMADTVDVKLAAIDPVVKIARWAALASGSDALSTPARLDAAAADVLDPDDASSLRDCFEWLLRFRWGIRRAAVVAARPVSDVISLSDLAPQERAALRSVAREVSRIRRKLDYLASASAFR</sequence>
<organism evidence="4 5">
    <name type="scientific">Mycolicibacterium doricum</name>
    <dbReference type="NCBI Taxonomy" id="126673"/>
    <lineage>
        <taxon>Bacteria</taxon>
        <taxon>Bacillati</taxon>
        <taxon>Actinomycetota</taxon>
        <taxon>Actinomycetes</taxon>
        <taxon>Mycobacteriales</taxon>
        <taxon>Mycobacteriaceae</taxon>
        <taxon>Mycolicibacterium</taxon>
    </lineage>
</organism>
<evidence type="ECO:0008006" key="7">
    <source>
        <dbReference type="Google" id="ProtNLM"/>
    </source>
</evidence>
<reference evidence="3" key="3">
    <citation type="submission" date="2020-02" db="EMBL/GenBank/DDBJ databases">
        <authorList>
            <person name="Matsumoto Y."/>
            <person name="Motooka D."/>
            <person name="Nakamura S."/>
        </authorList>
    </citation>
    <scope>NUCLEOTIDE SEQUENCE</scope>
    <source>
        <strain evidence="3">JCM 12405</strain>
    </source>
</reference>
<keyword evidence="5" id="KW-1185">Reference proteome</keyword>
<reference evidence="3 6" key="2">
    <citation type="journal article" date="2019" name="Emerg. Microbes Infect.">
        <title>Comprehensive subspecies identification of 175 nontuberculous mycobacteria species based on 7547 genomic profiles.</title>
        <authorList>
            <person name="Matsumoto Y."/>
            <person name="Kinjo T."/>
            <person name="Motooka D."/>
            <person name="Nabeya D."/>
            <person name="Jung N."/>
            <person name="Uechi K."/>
            <person name="Horii T."/>
            <person name="Iida T."/>
            <person name="Fujita J."/>
            <person name="Nakamura S."/>
        </authorList>
    </citation>
    <scope>NUCLEOTIDE SEQUENCE [LARGE SCALE GENOMIC DNA]</scope>
    <source>
        <strain evidence="3 6">JCM 12405</strain>
    </source>
</reference>
<dbReference type="Pfam" id="PF03445">
    <property type="entry name" value="DUF294"/>
    <property type="match status" value="1"/>
</dbReference>
<dbReference type="EMBL" id="LQOS01000005">
    <property type="protein sequence ID" value="ORV45647.1"/>
    <property type="molecule type" value="Genomic_DNA"/>
</dbReference>
<proteinExistence type="predicted"/>
<dbReference type="Proteomes" id="UP000467201">
    <property type="component" value="Chromosome"/>
</dbReference>
<feature type="domain" description="DUF294" evidence="2">
    <location>
        <begin position="207"/>
        <end position="336"/>
    </location>
</feature>
<dbReference type="EMBL" id="AP022605">
    <property type="protein sequence ID" value="BBZ06633.1"/>
    <property type="molecule type" value="Genomic_DNA"/>
</dbReference>
<evidence type="ECO:0000313" key="3">
    <source>
        <dbReference type="EMBL" id="BBZ06633.1"/>
    </source>
</evidence>
<dbReference type="GO" id="GO:0008773">
    <property type="term" value="F:[protein-PII] uridylyltransferase activity"/>
    <property type="evidence" value="ECO:0007669"/>
    <property type="project" value="InterPro"/>
</dbReference>